<protein>
    <recommendedName>
        <fullName evidence="2">DUF4283 domain-containing protein</fullName>
    </recommendedName>
</protein>
<feature type="compositionally biased region" description="Polar residues" evidence="1">
    <location>
        <begin position="197"/>
        <end position="210"/>
    </location>
</feature>
<proteinExistence type="predicted"/>
<gene>
    <name evidence="3" type="ORF">MERR_LOCUS15836</name>
</gene>
<reference evidence="3" key="1">
    <citation type="submission" date="2020-01" db="EMBL/GenBank/DDBJ databases">
        <authorList>
            <person name="Mishra B."/>
        </authorList>
    </citation>
    <scope>NUCLEOTIDE SEQUENCE [LARGE SCALE GENOMIC DNA]</scope>
</reference>
<dbReference type="InterPro" id="IPR040256">
    <property type="entry name" value="At4g02000-like"/>
</dbReference>
<evidence type="ECO:0000313" key="4">
    <source>
        <dbReference type="Proteomes" id="UP000467841"/>
    </source>
</evidence>
<dbReference type="PANTHER" id="PTHR31286">
    <property type="entry name" value="GLYCINE-RICH CELL WALL STRUCTURAL PROTEIN 1.8-LIKE"/>
    <property type="match status" value="1"/>
</dbReference>
<comment type="caution">
    <text evidence="3">The sequence shown here is derived from an EMBL/GenBank/DDBJ whole genome shotgun (WGS) entry which is preliminary data.</text>
</comment>
<dbReference type="AlphaFoldDB" id="A0A6D2II81"/>
<dbReference type="PANTHER" id="PTHR31286:SF163">
    <property type="entry name" value="ZINC KNUCKLE CX2CX4HX4C DOMAIN-CONTAINING PROTEIN"/>
    <property type="match status" value="1"/>
</dbReference>
<dbReference type="InterPro" id="IPR025558">
    <property type="entry name" value="DUF4283"/>
</dbReference>
<accession>A0A6D2II81</accession>
<organism evidence="3 4">
    <name type="scientific">Microthlaspi erraticum</name>
    <dbReference type="NCBI Taxonomy" id="1685480"/>
    <lineage>
        <taxon>Eukaryota</taxon>
        <taxon>Viridiplantae</taxon>
        <taxon>Streptophyta</taxon>
        <taxon>Embryophyta</taxon>
        <taxon>Tracheophyta</taxon>
        <taxon>Spermatophyta</taxon>
        <taxon>Magnoliopsida</taxon>
        <taxon>eudicotyledons</taxon>
        <taxon>Gunneridae</taxon>
        <taxon>Pentapetalae</taxon>
        <taxon>rosids</taxon>
        <taxon>malvids</taxon>
        <taxon>Brassicales</taxon>
        <taxon>Brassicaceae</taxon>
        <taxon>Coluteocarpeae</taxon>
        <taxon>Microthlaspi</taxon>
    </lineage>
</organism>
<dbReference type="Proteomes" id="UP000467841">
    <property type="component" value="Unassembled WGS sequence"/>
</dbReference>
<name>A0A6D2II81_9BRAS</name>
<sequence>MRAMLPYFSKKWELRGTVEGSDLGNGSFQFRFDYADDLRKVLENRPYQVILEKWEPIISSSFPSQIPFWISLRGLPLHYWKRELLLSIGDKIGHLTSYELTSTAAKIKVEVNGLEAIIKEAIVEFDGGSEALVTLDYHRLDKHCLYCFKLTHEEFDCPENPKANRSPLPERTYSSQRPNHLKPPFLTYSGENQISLHRNASPNRRGTYSAQRPHRSHTPPRPMPLRAAHRSPNPRNSLMIGFVCGCEKI</sequence>
<dbReference type="Pfam" id="PF14111">
    <property type="entry name" value="DUF4283"/>
    <property type="match status" value="1"/>
</dbReference>
<dbReference type="EMBL" id="CACVBM020001070">
    <property type="protein sequence ID" value="CAA7028601.1"/>
    <property type="molecule type" value="Genomic_DNA"/>
</dbReference>
<dbReference type="OrthoDB" id="1461917at2759"/>
<feature type="region of interest" description="Disordered" evidence="1">
    <location>
        <begin position="159"/>
        <end position="180"/>
    </location>
</feature>
<keyword evidence="4" id="KW-1185">Reference proteome</keyword>
<evidence type="ECO:0000313" key="3">
    <source>
        <dbReference type="EMBL" id="CAA7028601.1"/>
    </source>
</evidence>
<evidence type="ECO:0000256" key="1">
    <source>
        <dbReference type="SAM" id="MobiDB-lite"/>
    </source>
</evidence>
<feature type="region of interest" description="Disordered" evidence="1">
    <location>
        <begin position="197"/>
        <end position="234"/>
    </location>
</feature>
<evidence type="ECO:0000259" key="2">
    <source>
        <dbReference type="Pfam" id="PF14111"/>
    </source>
</evidence>
<feature type="domain" description="DUF4283" evidence="2">
    <location>
        <begin position="3"/>
        <end position="50"/>
    </location>
</feature>